<accession>A0A316YVY2</accession>
<evidence type="ECO:0000256" key="1">
    <source>
        <dbReference type="SAM" id="MobiDB-lite"/>
    </source>
</evidence>
<feature type="compositionally biased region" description="Low complexity" evidence="1">
    <location>
        <begin position="18"/>
        <end position="58"/>
    </location>
</feature>
<dbReference type="OrthoDB" id="248233at2759"/>
<dbReference type="EMBL" id="KZ819634">
    <property type="protein sequence ID" value="PWN93341.1"/>
    <property type="molecule type" value="Genomic_DNA"/>
</dbReference>
<keyword evidence="3" id="KW-1185">Reference proteome</keyword>
<feature type="region of interest" description="Disordered" evidence="1">
    <location>
        <begin position="378"/>
        <end position="404"/>
    </location>
</feature>
<evidence type="ECO:0000313" key="3">
    <source>
        <dbReference type="Proteomes" id="UP000245768"/>
    </source>
</evidence>
<protein>
    <submittedName>
        <fullName evidence="2">Uncharacterized protein</fullName>
    </submittedName>
</protein>
<dbReference type="Proteomes" id="UP000245768">
    <property type="component" value="Unassembled WGS sequence"/>
</dbReference>
<proteinExistence type="predicted"/>
<dbReference type="InParanoid" id="A0A316YVY2"/>
<gene>
    <name evidence="2" type="ORF">FA10DRAFT_298742</name>
</gene>
<feature type="compositionally biased region" description="Polar residues" evidence="1">
    <location>
        <begin position="336"/>
        <end position="347"/>
    </location>
</feature>
<reference evidence="2 3" key="1">
    <citation type="journal article" date="2018" name="Mol. Biol. Evol.">
        <title>Broad Genomic Sampling Reveals a Smut Pathogenic Ancestry of the Fungal Clade Ustilaginomycotina.</title>
        <authorList>
            <person name="Kijpornyongpan T."/>
            <person name="Mondo S.J."/>
            <person name="Barry K."/>
            <person name="Sandor L."/>
            <person name="Lee J."/>
            <person name="Lipzen A."/>
            <person name="Pangilinan J."/>
            <person name="LaButti K."/>
            <person name="Hainaut M."/>
            <person name="Henrissat B."/>
            <person name="Grigoriev I.V."/>
            <person name="Spatafora J.W."/>
            <person name="Aime M.C."/>
        </authorList>
    </citation>
    <scope>NUCLEOTIDE SEQUENCE [LARGE SCALE GENOMIC DNA]</scope>
    <source>
        <strain evidence="2 3">MCA 4198</strain>
    </source>
</reference>
<sequence>MFGEKISESPRVPSPWGAPRRSSATPPRQAAPRASSSQARKSSSSSSPSSVSPLRASPQLPSGSSPLAGPALCAIPSVDPTSEDSSAGLFSLDPTTSSSREDLTAAHAAPAPAIAISPSNGAGGSLSARLRPEPDEMGNLEYKLRMLPTTRHRYDRLLTQLKWRLLQGGGVCTYEIGVLDDGRCVGICEAEMRTSLEVLGALAAELDASVRIRRAFAVEAVDQDVEYPAASAAASGRDNEEATSLRGLSNEQVRQRLLRYAADMDLSGCAGACLIGREMGAGQATTEGRGPFSVFIASRPVTDEGPSSRTFNVDVDIELEQDDDAVSGQAAPSVDVNLSNEGSSRFDGQNEEMFGEVFHPDDDGLADFTFSLSLDERETRDGVGYRRPPKKKQQQQQQQQKDRDMEARMLGLAEHDQGGSSPSGGAEAPVVDQHVPIRPTAVLKQSVSDTAVEQGALQPSDDAVDAAQHAAASKQAEARKGCQRVIVEAVVLRTVAEDAYIDYASL</sequence>
<name>A0A316YVY2_9BASI</name>
<dbReference type="AlphaFoldDB" id="A0A316YVY2"/>
<feature type="compositionally biased region" description="Low complexity" evidence="1">
    <location>
        <begin position="105"/>
        <end position="119"/>
    </location>
</feature>
<dbReference type="RefSeq" id="XP_025380539.1">
    <property type="nucleotide sequence ID" value="XM_025524639.1"/>
</dbReference>
<feature type="region of interest" description="Disordered" evidence="1">
    <location>
        <begin position="1"/>
        <end position="126"/>
    </location>
</feature>
<organism evidence="2 3">
    <name type="scientific">Acaromyces ingoldii</name>
    <dbReference type="NCBI Taxonomy" id="215250"/>
    <lineage>
        <taxon>Eukaryota</taxon>
        <taxon>Fungi</taxon>
        <taxon>Dikarya</taxon>
        <taxon>Basidiomycota</taxon>
        <taxon>Ustilaginomycotina</taxon>
        <taxon>Exobasidiomycetes</taxon>
        <taxon>Exobasidiales</taxon>
        <taxon>Cryptobasidiaceae</taxon>
        <taxon>Acaromyces</taxon>
    </lineage>
</organism>
<feature type="region of interest" description="Disordered" evidence="1">
    <location>
        <begin position="324"/>
        <end position="348"/>
    </location>
</feature>
<evidence type="ECO:0000313" key="2">
    <source>
        <dbReference type="EMBL" id="PWN93341.1"/>
    </source>
</evidence>
<dbReference type="GeneID" id="37046555"/>